<dbReference type="Proteomes" id="UP000233551">
    <property type="component" value="Unassembled WGS sequence"/>
</dbReference>
<organism evidence="1 2">
    <name type="scientific">Punica granatum</name>
    <name type="common">Pomegranate</name>
    <dbReference type="NCBI Taxonomy" id="22663"/>
    <lineage>
        <taxon>Eukaryota</taxon>
        <taxon>Viridiplantae</taxon>
        <taxon>Streptophyta</taxon>
        <taxon>Embryophyta</taxon>
        <taxon>Tracheophyta</taxon>
        <taxon>Spermatophyta</taxon>
        <taxon>Magnoliopsida</taxon>
        <taxon>eudicotyledons</taxon>
        <taxon>Gunneridae</taxon>
        <taxon>Pentapetalae</taxon>
        <taxon>rosids</taxon>
        <taxon>malvids</taxon>
        <taxon>Myrtales</taxon>
        <taxon>Lythraceae</taxon>
        <taxon>Punica</taxon>
    </lineage>
</organism>
<evidence type="ECO:0000313" key="1">
    <source>
        <dbReference type="EMBL" id="PKI72327.1"/>
    </source>
</evidence>
<sequence>MATVNEDDDVVKFDGDEVKDTTIGTHAGTLKGKRKKRLTSPLWRFYDRLTEKTIDERLVRTRISSRQGTHACAYATRLGSVHLPGDARRTHVRMSRHLPFYDPKVEGRQ</sequence>
<reference evidence="1 2" key="1">
    <citation type="submission" date="2017-11" db="EMBL/GenBank/DDBJ databases">
        <title>De-novo sequencing of pomegranate (Punica granatum L.) genome.</title>
        <authorList>
            <person name="Akparov Z."/>
            <person name="Amiraslanov A."/>
            <person name="Hajiyeva S."/>
            <person name="Abbasov M."/>
            <person name="Kaur K."/>
            <person name="Hamwieh A."/>
            <person name="Solovyev V."/>
            <person name="Salamov A."/>
            <person name="Braich B."/>
            <person name="Kosarev P."/>
            <person name="Mahmoud A."/>
            <person name="Hajiyev E."/>
            <person name="Babayeva S."/>
            <person name="Izzatullayeva V."/>
            <person name="Mammadov A."/>
            <person name="Mammadov A."/>
            <person name="Sharifova S."/>
            <person name="Ojaghi J."/>
            <person name="Eynullazada K."/>
            <person name="Bayramov B."/>
            <person name="Abdulazimova A."/>
            <person name="Shahmuradov I."/>
        </authorList>
    </citation>
    <scope>NUCLEOTIDE SEQUENCE [LARGE SCALE GENOMIC DNA]</scope>
    <source>
        <strain evidence="2">cv. AG2017</strain>
        <tissue evidence="1">Leaf</tissue>
    </source>
</reference>
<protein>
    <submittedName>
        <fullName evidence="1">Uncharacterized protein</fullName>
    </submittedName>
</protein>
<feature type="non-terminal residue" evidence="1">
    <location>
        <position position="109"/>
    </location>
</feature>
<evidence type="ECO:0000313" key="2">
    <source>
        <dbReference type="Proteomes" id="UP000233551"/>
    </source>
</evidence>
<proteinExistence type="predicted"/>
<name>A0A2I0KV28_PUNGR</name>
<gene>
    <name evidence="1" type="ORF">CRG98_007307</name>
</gene>
<keyword evidence="2" id="KW-1185">Reference proteome</keyword>
<dbReference type="EMBL" id="PGOL01000329">
    <property type="protein sequence ID" value="PKI72327.1"/>
    <property type="molecule type" value="Genomic_DNA"/>
</dbReference>
<dbReference type="AlphaFoldDB" id="A0A2I0KV28"/>
<comment type="caution">
    <text evidence="1">The sequence shown here is derived from an EMBL/GenBank/DDBJ whole genome shotgun (WGS) entry which is preliminary data.</text>
</comment>
<accession>A0A2I0KV28</accession>